<feature type="compositionally biased region" description="Gly residues" evidence="21">
    <location>
        <begin position="598"/>
        <end position="608"/>
    </location>
</feature>
<dbReference type="GO" id="GO:0004674">
    <property type="term" value="F:protein serine/threonine kinase activity"/>
    <property type="evidence" value="ECO:0007669"/>
    <property type="project" value="UniProtKB-KW"/>
</dbReference>
<feature type="compositionally biased region" description="Low complexity" evidence="21">
    <location>
        <begin position="611"/>
        <end position="623"/>
    </location>
</feature>
<evidence type="ECO:0000256" key="15">
    <source>
        <dbReference type="ARBA" id="ARBA00047899"/>
    </source>
</evidence>
<evidence type="ECO:0000256" key="13">
    <source>
        <dbReference type="ARBA" id="ARBA00022842"/>
    </source>
</evidence>
<keyword evidence="13" id="KW-0460">Magnesium</keyword>
<evidence type="ECO:0000256" key="20">
    <source>
        <dbReference type="PROSITE-ProRule" id="PRU10141"/>
    </source>
</evidence>
<keyword evidence="5" id="KW-0488">Methylation</keyword>
<feature type="compositionally biased region" description="Basic and acidic residues" evidence="21">
    <location>
        <begin position="583"/>
        <end position="593"/>
    </location>
</feature>
<dbReference type="FunFam" id="1.10.510.10:FF:000166">
    <property type="entry name" value="SNF-related serine/threonine-protein kinase"/>
    <property type="match status" value="1"/>
</dbReference>
<dbReference type="AlphaFoldDB" id="A0A8S4NG43"/>
<dbReference type="PROSITE" id="PS50011">
    <property type="entry name" value="PROTEIN_KINASE_DOM"/>
    <property type="match status" value="1"/>
</dbReference>
<dbReference type="GO" id="GO:0005524">
    <property type="term" value="F:ATP binding"/>
    <property type="evidence" value="ECO:0007669"/>
    <property type="project" value="UniProtKB-UniRule"/>
</dbReference>
<keyword evidence="7" id="KW-0597">Phosphoprotein</keyword>
<feature type="region of interest" description="Disordered" evidence="21">
    <location>
        <begin position="528"/>
        <end position="709"/>
    </location>
</feature>
<keyword evidence="6" id="KW-0723">Serine/threonine-protein kinase</keyword>
<feature type="region of interest" description="Disordered" evidence="21">
    <location>
        <begin position="805"/>
        <end position="828"/>
    </location>
</feature>
<evidence type="ECO:0000256" key="19">
    <source>
        <dbReference type="ARBA" id="ARBA00077142"/>
    </source>
</evidence>
<dbReference type="PROSITE" id="PS00108">
    <property type="entry name" value="PROTEIN_KINASE_ST"/>
    <property type="match status" value="1"/>
</dbReference>
<dbReference type="Gene3D" id="1.10.510.10">
    <property type="entry name" value="Transferase(Phosphotransferase) domain 1"/>
    <property type="match status" value="1"/>
</dbReference>
<feature type="compositionally biased region" description="Basic and acidic residues" evidence="21">
    <location>
        <begin position="663"/>
        <end position="673"/>
    </location>
</feature>
<dbReference type="Pfam" id="PF00069">
    <property type="entry name" value="Pkinase"/>
    <property type="match status" value="1"/>
</dbReference>
<comment type="subcellular location">
    <subcellularLocation>
        <location evidence="2">Nucleus</location>
    </subcellularLocation>
</comment>
<feature type="region of interest" description="Disordered" evidence="21">
    <location>
        <begin position="337"/>
        <end position="389"/>
    </location>
</feature>
<evidence type="ECO:0000256" key="6">
    <source>
        <dbReference type="ARBA" id="ARBA00022527"/>
    </source>
</evidence>
<sequence length="842" mass="93762">MSFNKRGAGYDGKIAGLYDLHETIGRGHFAVVKLARHVFTNLQVAVKIIDKTKLDEVSKAHLFQEVTCMKLVQHPNVVRLYQVIDTPTKLYLILELGDGGDMYDYIMKHDGGLDEQIAKRYFKQIIQAVSYCHKLHVVHRDLKPENVVFFEKLGIVKLTDFGFSNKFIPGKELETSCGSLAYSAPEILLGDSYSAPAVDVWSLGVLLYMLVVGEAPFQEANDSETLTMIMDCKYRIPETMSPTCRSLIDKMLRREPEDRAKLDEIISDPWLMMGDASPVVIQPLISRQQINEESHKAIVQKMVERNIASKEDILNSIEKDKYDNITATYYLLAEQTLRKQQKHEQSSPRHNSPRQKSASPSDNKPKLEPLALSPRSETPPGVSPDSQRRITMMNSLVSPPGAMMANSSNNLGVPAGAGPGPAEHGFLGRKFSLIREEVEEDSDMDVENQEMKTSKSVEDCSDSDSRSSTDTDSRTTLQQIRSRTLPLTRPLHSVRSSPQLLNQITEAESEEEDDILPPKISPHRMLHSRATLASPEVLRKLTHQKKRLGKGSKHGTSCSSSDASDTDETDRRKRKEKIKQRFQRRDSSDHSSDTDGPAGAGGVGGGGRQFVSSHRSCRVSSSHANDSKTESKGGSSGGKQNGLGDNNSNNSVLNEVRNSSTEKNVELVRKDSNHSSTCSNGDLHRNDSSKKSKDGLSRKDSGKGSFRKTSNFSIASNISNLSLSSLASRGSRYIVDSCTGTPKGSFRGYYMTQDVETMNLENRYQTKVIHVRSKDFSDLQEKFRCKEDQGSVSDTGTYYVKLRKRQRNRSKTDVNRNSHSEKSDTEVALVRKPPQTKCCSLV</sequence>
<dbReference type="EC" id="2.7.11.1" evidence="4"/>
<evidence type="ECO:0000256" key="18">
    <source>
        <dbReference type="ARBA" id="ARBA00074971"/>
    </source>
</evidence>
<dbReference type="GO" id="GO:0005737">
    <property type="term" value="C:cytoplasm"/>
    <property type="evidence" value="ECO:0007669"/>
    <property type="project" value="TreeGrafter"/>
</dbReference>
<comment type="catalytic activity">
    <reaction evidence="16">
        <text>L-seryl-[protein] + ATP = O-phospho-L-seryl-[protein] + ADP + H(+)</text>
        <dbReference type="Rhea" id="RHEA:17989"/>
        <dbReference type="Rhea" id="RHEA-COMP:9863"/>
        <dbReference type="Rhea" id="RHEA-COMP:11604"/>
        <dbReference type="ChEBI" id="CHEBI:15378"/>
        <dbReference type="ChEBI" id="CHEBI:29999"/>
        <dbReference type="ChEBI" id="CHEBI:30616"/>
        <dbReference type="ChEBI" id="CHEBI:83421"/>
        <dbReference type="ChEBI" id="CHEBI:456216"/>
        <dbReference type="EC" id="2.7.11.1"/>
    </reaction>
</comment>
<comment type="catalytic activity">
    <reaction evidence="15">
        <text>L-threonyl-[protein] + ATP = O-phospho-L-threonyl-[protein] + ADP + H(+)</text>
        <dbReference type="Rhea" id="RHEA:46608"/>
        <dbReference type="Rhea" id="RHEA-COMP:11060"/>
        <dbReference type="Rhea" id="RHEA-COMP:11605"/>
        <dbReference type="ChEBI" id="CHEBI:15378"/>
        <dbReference type="ChEBI" id="CHEBI:30013"/>
        <dbReference type="ChEBI" id="CHEBI:30616"/>
        <dbReference type="ChEBI" id="CHEBI:61977"/>
        <dbReference type="ChEBI" id="CHEBI:456216"/>
        <dbReference type="EC" id="2.7.11.1"/>
    </reaction>
</comment>
<feature type="compositionally biased region" description="Basic and acidic residues" evidence="21">
    <location>
        <begin position="810"/>
        <end position="825"/>
    </location>
</feature>
<evidence type="ECO:0000313" key="24">
    <source>
        <dbReference type="Proteomes" id="UP000749559"/>
    </source>
</evidence>
<dbReference type="SUPFAM" id="SSF56112">
    <property type="entry name" value="Protein kinase-like (PK-like)"/>
    <property type="match status" value="1"/>
</dbReference>
<keyword evidence="14" id="KW-0539">Nucleus</keyword>
<feature type="compositionally biased region" description="Polar residues" evidence="21">
    <location>
        <begin position="645"/>
        <end position="662"/>
    </location>
</feature>
<gene>
    <name evidence="23" type="ORF">OFUS_LOCUS6500</name>
</gene>
<keyword evidence="24" id="KW-1185">Reference proteome</keyword>
<feature type="compositionally biased region" description="Polar residues" evidence="21">
    <location>
        <begin position="348"/>
        <end position="362"/>
    </location>
</feature>
<evidence type="ECO:0000256" key="5">
    <source>
        <dbReference type="ARBA" id="ARBA00022481"/>
    </source>
</evidence>
<feature type="domain" description="Protein kinase" evidence="22">
    <location>
        <begin position="18"/>
        <end position="271"/>
    </location>
</feature>
<feature type="compositionally biased region" description="Basic and acidic residues" evidence="21">
    <location>
        <begin position="682"/>
        <end position="702"/>
    </location>
</feature>
<organism evidence="23 24">
    <name type="scientific">Owenia fusiformis</name>
    <name type="common">Polychaete worm</name>
    <dbReference type="NCBI Taxonomy" id="6347"/>
    <lineage>
        <taxon>Eukaryota</taxon>
        <taxon>Metazoa</taxon>
        <taxon>Spiralia</taxon>
        <taxon>Lophotrochozoa</taxon>
        <taxon>Annelida</taxon>
        <taxon>Polychaeta</taxon>
        <taxon>Sedentaria</taxon>
        <taxon>Canalipalpata</taxon>
        <taxon>Sabellida</taxon>
        <taxon>Oweniida</taxon>
        <taxon>Oweniidae</taxon>
        <taxon>Owenia</taxon>
    </lineage>
</organism>
<dbReference type="InterPro" id="IPR011009">
    <property type="entry name" value="Kinase-like_dom_sf"/>
</dbReference>
<evidence type="ECO:0000256" key="12">
    <source>
        <dbReference type="ARBA" id="ARBA00022840"/>
    </source>
</evidence>
<keyword evidence="12 20" id="KW-0067">ATP-binding</keyword>
<dbReference type="FunFam" id="3.30.200.20:FF:000003">
    <property type="entry name" value="Non-specific serine/threonine protein kinase"/>
    <property type="match status" value="1"/>
</dbReference>
<keyword evidence="11" id="KW-0418">Kinase</keyword>
<dbReference type="InterPro" id="IPR017441">
    <property type="entry name" value="Protein_kinase_ATP_BS"/>
</dbReference>
<evidence type="ECO:0000256" key="21">
    <source>
        <dbReference type="SAM" id="MobiDB-lite"/>
    </source>
</evidence>
<name>A0A8S4NG43_OWEFU</name>
<feature type="region of interest" description="Disordered" evidence="21">
    <location>
        <begin position="438"/>
        <end position="498"/>
    </location>
</feature>
<evidence type="ECO:0000256" key="8">
    <source>
        <dbReference type="ARBA" id="ARBA00022679"/>
    </source>
</evidence>
<feature type="binding site" evidence="20">
    <location>
        <position position="47"/>
    </location>
    <ligand>
        <name>ATP</name>
        <dbReference type="ChEBI" id="CHEBI:30616"/>
    </ligand>
</feature>
<comment type="similarity">
    <text evidence="3">Belongs to the protein kinase superfamily. CAMK Ser/Thr protein kinase family.</text>
</comment>
<proteinExistence type="inferred from homology"/>
<evidence type="ECO:0000256" key="7">
    <source>
        <dbReference type="ARBA" id="ARBA00022553"/>
    </source>
</evidence>
<dbReference type="PROSITE" id="PS00107">
    <property type="entry name" value="PROTEIN_KINASE_ATP"/>
    <property type="match status" value="1"/>
</dbReference>
<dbReference type="GO" id="GO:0005634">
    <property type="term" value="C:nucleus"/>
    <property type="evidence" value="ECO:0007669"/>
    <property type="project" value="UniProtKB-SubCell"/>
</dbReference>
<evidence type="ECO:0000256" key="1">
    <source>
        <dbReference type="ARBA" id="ARBA00001946"/>
    </source>
</evidence>
<dbReference type="OrthoDB" id="193931at2759"/>
<keyword evidence="9" id="KW-0479">Metal-binding</keyword>
<keyword evidence="10 20" id="KW-0547">Nucleotide-binding</keyword>
<comment type="caution">
    <text evidence="23">The sequence shown here is derived from an EMBL/GenBank/DDBJ whole genome shotgun (WGS) entry which is preliminary data.</text>
</comment>
<evidence type="ECO:0000313" key="23">
    <source>
        <dbReference type="EMBL" id="CAH1779722.1"/>
    </source>
</evidence>
<evidence type="ECO:0000256" key="16">
    <source>
        <dbReference type="ARBA" id="ARBA00048679"/>
    </source>
</evidence>
<dbReference type="PANTHER" id="PTHR24346">
    <property type="entry name" value="MAP/MICROTUBULE AFFINITY-REGULATING KINASE"/>
    <property type="match status" value="1"/>
</dbReference>
<evidence type="ECO:0000256" key="4">
    <source>
        <dbReference type="ARBA" id="ARBA00012513"/>
    </source>
</evidence>
<feature type="compositionally biased region" description="Basic and acidic residues" evidence="21">
    <location>
        <begin position="449"/>
        <end position="473"/>
    </location>
</feature>
<dbReference type="CDD" id="cd14074">
    <property type="entry name" value="STKc_SNRK"/>
    <property type="match status" value="1"/>
</dbReference>
<evidence type="ECO:0000256" key="10">
    <source>
        <dbReference type="ARBA" id="ARBA00022741"/>
    </source>
</evidence>
<protein>
    <recommendedName>
        <fullName evidence="18">SNF-related serine/threonine-protein kinase</fullName>
        <ecNumber evidence="4">2.7.11.1</ecNumber>
    </recommendedName>
    <alternativeName>
        <fullName evidence="19">SNF1-related kinase</fullName>
    </alternativeName>
</protein>
<dbReference type="SMART" id="SM00220">
    <property type="entry name" value="S_TKc"/>
    <property type="match status" value="1"/>
</dbReference>
<dbReference type="PANTHER" id="PTHR24346:SF45">
    <property type="entry name" value="PROTEIN KINASE DOMAIN-CONTAINING PROTEIN"/>
    <property type="match status" value="1"/>
</dbReference>
<keyword evidence="8" id="KW-0808">Transferase</keyword>
<feature type="compositionally biased region" description="Basic residues" evidence="21">
    <location>
        <begin position="572"/>
        <end position="582"/>
    </location>
</feature>
<dbReference type="InterPro" id="IPR000719">
    <property type="entry name" value="Prot_kinase_dom"/>
</dbReference>
<dbReference type="Proteomes" id="UP000749559">
    <property type="component" value="Unassembled WGS sequence"/>
</dbReference>
<evidence type="ECO:0000256" key="2">
    <source>
        <dbReference type="ARBA" id="ARBA00004123"/>
    </source>
</evidence>
<feature type="compositionally biased region" description="Basic residues" evidence="21">
    <location>
        <begin position="540"/>
        <end position="553"/>
    </location>
</feature>
<comment type="cofactor">
    <cofactor evidence="1">
        <name>Mg(2+)</name>
        <dbReference type="ChEBI" id="CHEBI:18420"/>
    </cofactor>
</comment>
<evidence type="ECO:0000256" key="3">
    <source>
        <dbReference type="ARBA" id="ARBA00006692"/>
    </source>
</evidence>
<evidence type="ECO:0000256" key="17">
    <source>
        <dbReference type="ARBA" id="ARBA00054738"/>
    </source>
</evidence>
<dbReference type="InterPro" id="IPR008271">
    <property type="entry name" value="Ser/Thr_kinase_AS"/>
</dbReference>
<evidence type="ECO:0000256" key="9">
    <source>
        <dbReference type="ARBA" id="ARBA00022723"/>
    </source>
</evidence>
<dbReference type="GO" id="GO:0046872">
    <property type="term" value="F:metal ion binding"/>
    <property type="evidence" value="ECO:0007669"/>
    <property type="project" value="UniProtKB-KW"/>
</dbReference>
<comment type="function">
    <text evidence="17">May play a role in hematopoietic cell proliferation or differentiation. Potential mediator of neuronal apoptosis.</text>
</comment>
<accession>A0A8S4NG43</accession>
<dbReference type="GO" id="GO:0035556">
    <property type="term" value="P:intracellular signal transduction"/>
    <property type="evidence" value="ECO:0007669"/>
    <property type="project" value="TreeGrafter"/>
</dbReference>
<evidence type="ECO:0000259" key="22">
    <source>
        <dbReference type="PROSITE" id="PS50011"/>
    </source>
</evidence>
<dbReference type="CDD" id="cd14339">
    <property type="entry name" value="UBA_SNRK"/>
    <property type="match status" value="1"/>
</dbReference>
<evidence type="ECO:0000256" key="11">
    <source>
        <dbReference type="ARBA" id="ARBA00022777"/>
    </source>
</evidence>
<reference evidence="23" key="1">
    <citation type="submission" date="2022-03" db="EMBL/GenBank/DDBJ databases">
        <authorList>
            <person name="Martin C."/>
        </authorList>
    </citation>
    <scope>NUCLEOTIDE SEQUENCE</scope>
</reference>
<dbReference type="EMBL" id="CAIIXF020000003">
    <property type="protein sequence ID" value="CAH1779722.1"/>
    <property type="molecule type" value="Genomic_DNA"/>
</dbReference>
<evidence type="ECO:0000256" key="14">
    <source>
        <dbReference type="ARBA" id="ARBA00023242"/>
    </source>
</evidence>
<feature type="compositionally biased region" description="Acidic residues" evidence="21">
    <location>
        <begin position="438"/>
        <end position="448"/>
    </location>
</feature>